<evidence type="ECO:0000313" key="1">
    <source>
        <dbReference type="EMBL" id="RZC60693.1"/>
    </source>
</evidence>
<accession>A0A4Y7JI04</accession>
<gene>
    <name evidence="1" type="ORF">C5167_022451</name>
</gene>
<proteinExistence type="predicted"/>
<dbReference type="EMBL" id="CM010719">
    <property type="protein sequence ID" value="RZC60693.1"/>
    <property type="molecule type" value="Genomic_DNA"/>
</dbReference>
<dbReference type="Gramene" id="RZC60693">
    <property type="protein sequence ID" value="RZC60693"/>
    <property type="gene ID" value="C5167_022451"/>
</dbReference>
<protein>
    <submittedName>
        <fullName evidence="1">Uncharacterized protein</fullName>
    </submittedName>
</protein>
<keyword evidence="2" id="KW-1185">Reference proteome</keyword>
<dbReference type="AlphaFoldDB" id="A0A4Y7JI04"/>
<organism evidence="1 2">
    <name type="scientific">Papaver somniferum</name>
    <name type="common">Opium poppy</name>
    <dbReference type="NCBI Taxonomy" id="3469"/>
    <lineage>
        <taxon>Eukaryota</taxon>
        <taxon>Viridiplantae</taxon>
        <taxon>Streptophyta</taxon>
        <taxon>Embryophyta</taxon>
        <taxon>Tracheophyta</taxon>
        <taxon>Spermatophyta</taxon>
        <taxon>Magnoliopsida</taxon>
        <taxon>Ranunculales</taxon>
        <taxon>Papaveraceae</taxon>
        <taxon>Papaveroideae</taxon>
        <taxon>Papaver</taxon>
    </lineage>
</organism>
<sequence length="37" mass="4170">MFRLLQFRSPTQVLDDTLSGRGPQFSVVHTVPTCSTF</sequence>
<dbReference type="Proteomes" id="UP000316621">
    <property type="component" value="Chromosome 5"/>
</dbReference>
<evidence type="ECO:0000313" key="2">
    <source>
        <dbReference type="Proteomes" id="UP000316621"/>
    </source>
</evidence>
<name>A0A4Y7JI04_PAPSO</name>
<reference evidence="1 2" key="1">
    <citation type="journal article" date="2018" name="Science">
        <title>The opium poppy genome and morphinan production.</title>
        <authorList>
            <person name="Guo L."/>
            <person name="Winzer T."/>
            <person name="Yang X."/>
            <person name="Li Y."/>
            <person name="Ning Z."/>
            <person name="He Z."/>
            <person name="Teodor R."/>
            <person name="Lu Y."/>
            <person name="Bowser T.A."/>
            <person name="Graham I.A."/>
            <person name="Ye K."/>
        </authorList>
    </citation>
    <scope>NUCLEOTIDE SEQUENCE [LARGE SCALE GENOMIC DNA]</scope>
    <source>
        <strain evidence="2">cv. HN1</strain>
        <tissue evidence="1">Leaves</tissue>
    </source>
</reference>